<feature type="domain" description="Cyclin-like" evidence="9">
    <location>
        <begin position="286"/>
        <end position="368"/>
    </location>
</feature>
<dbReference type="Pfam" id="PF00134">
    <property type="entry name" value="Cyclin_N"/>
    <property type="match status" value="1"/>
</dbReference>
<dbReference type="InterPro" id="IPR048258">
    <property type="entry name" value="Cyclins_cyclin-box"/>
</dbReference>
<comment type="similarity">
    <text evidence="2">Belongs to the cyclin family. Cyclin AB subfamily.</text>
</comment>
<dbReference type="PROSITE" id="PS00292">
    <property type="entry name" value="CYCLINS"/>
    <property type="match status" value="1"/>
</dbReference>
<evidence type="ECO:0000313" key="12">
    <source>
        <dbReference type="Proteomes" id="UP001148018"/>
    </source>
</evidence>
<evidence type="ECO:0000256" key="7">
    <source>
        <dbReference type="ARBA" id="ARBA00040980"/>
    </source>
</evidence>
<name>A0A9Q0DNE9_9TELE</name>
<dbReference type="Gene3D" id="1.10.472.10">
    <property type="entry name" value="Cyclin-like"/>
    <property type="match status" value="2"/>
</dbReference>
<evidence type="ECO:0000256" key="2">
    <source>
        <dbReference type="ARBA" id="ARBA00006955"/>
    </source>
</evidence>
<keyword evidence="5" id="KW-0131">Cell cycle</keyword>
<dbReference type="FunFam" id="1.10.472.10:FF:000001">
    <property type="entry name" value="G2/mitotic-specific cyclin"/>
    <property type="match status" value="1"/>
</dbReference>
<feature type="domain" description="Cyclin C-terminal" evidence="10">
    <location>
        <begin position="282"/>
        <end position="399"/>
    </location>
</feature>
<proteinExistence type="inferred from homology"/>
<keyword evidence="12" id="KW-1185">Reference proteome</keyword>
<evidence type="ECO:0000256" key="6">
    <source>
        <dbReference type="ARBA" id="ARBA00025821"/>
    </source>
</evidence>
<dbReference type="SMART" id="SM01332">
    <property type="entry name" value="Cyclin_C"/>
    <property type="match status" value="1"/>
</dbReference>
<keyword evidence="3" id="KW-0132">Cell division</keyword>
<evidence type="ECO:0000256" key="4">
    <source>
        <dbReference type="ARBA" id="ARBA00023127"/>
    </source>
</evidence>
<evidence type="ECO:0000256" key="5">
    <source>
        <dbReference type="ARBA" id="ARBA00023306"/>
    </source>
</evidence>
<dbReference type="InterPro" id="IPR013763">
    <property type="entry name" value="Cyclin-like_dom"/>
</dbReference>
<dbReference type="GO" id="GO:0051301">
    <property type="term" value="P:cell division"/>
    <property type="evidence" value="ECO:0007669"/>
    <property type="project" value="UniProtKB-KW"/>
</dbReference>
<evidence type="ECO:0000256" key="1">
    <source>
        <dbReference type="ARBA" id="ARBA00003222"/>
    </source>
</evidence>
<organism evidence="11 12">
    <name type="scientific">Muraenolepis orangiensis</name>
    <name type="common">Patagonian moray cod</name>
    <dbReference type="NCBI Taxonomy" id="630683"/>
    <lineage>
        <taxon>Eukaryota</taxon>
        <taxon>Metazoa</taxon>
        <taxon>Chordata</taxon>
        <taxon>Craniata</taxon>
        <taxon>Vertebrata</taxon>
        <taxon>Euteleostomi</taxon>
        <taxon>Actinopterygii</taxon>
        <taxon>Neopterygii</taxon>
        <taxon>Teleostei</taxon>
        <taxon>Neoteleostei</taxon>
        <taxon>Acanthomorphata</taxon>
        <taxon>Zeiogadaria</taxon>
        <taxon>Gadariae</taxon>
        <taxon>Gadiformes</taxon>
        <taxon>Muraenolepidoidei</taxon>
        <taxon>Muraenolepididae</taxon>
        <taxon>Muraenolepis</taxon>
    </lineage>
</organism>
<comment type="subunit">
    <text evidence="6">Interacts with the CDK1 protein kinase to form a serine/threonine kinase holoenzyme complex also known as maturation promoting factor (MPF). The cyclin subunit imparts substrate specificity to the complex.</text>
</comment>
<keyword evidence="4 8" id="KW-0195">Cyclin</keyword>
<gene>
    <name evidence="11" type="ORF">NHX12_010570</name>
</gene>
<dbReference type="AlphaFoldDB" id="A0A9Q0DNE9"/>
<dbReference type="InterPro" id="IPR006671">
    <property type="entry name" value="Cyclin_N"/>
</dbReference>
<reference evidence="11" key="1">
    <citation type="submission" date="2022-07" db="EMBL/GenBank/DDBJ databases">
        <title>Chromosome-level genome of Muraenolepis orangiensis.</title>
        <authorList>
            <person name="Kim J."/>
        </authorList>
    </citation>
    <scope>NUCLEOTIDE SEQUENCE</scope>
    <source>
        <strain evidence="11">KU_S4_2022</strain>
        <tissue evidence="11">Muscle</tissue>
    </source>
</reference>
<dbReference type="Pfam" id="PF02984">
    <property type="entry name" value="Cyclin_C"/>
    <property type="match status" value="1"/>
</dbReference>
<dbReference type="SMART" id="SM00385">
    <property type="entry name" value="CYCLIN"/>
    <property type="match status" value="2"/>
</dbReference>
<dbReference type="InterPro" id="IPR039361">
    <property type="entry name" value="Cyclin"/>
</dbReference>
<comment type="caution">
    <text evidence="11">The sequence shown here is derived from an EMBL/GenBank/DDBJ whole genome shotgun (WGS) entry which is preliminary data.</text>
</comment>
<protein>
    <recommendedName>
        <fullName evidence="7">G2/mitotic-specific cyclin-B2</fullName>
    </recommendedName>
</protein>
<dbReference type="InterPro" id="IPR004367">
    <property type="entry name" value="Cyclin_C-dom"/>
</dbReference>
<dbReference type="PANTHER" id="PTHR10177">
    <property type="entry name" value="CYCLINS"/>
    <property type="match status" value="1"/>
</dbReference>
<evidence type="ECO:0000256" key="8">
    <source>
        <dbReference type="RuleBase" id="RU000383"/>
    </source>
</evidence>
<sequence length="405" mass="45247">MDGGLAFAVNQHVGIYTSKENCYVASNKMEVSGVQTAKQRTVLCVLTENEQHCRMLQGGPHAKSGSQTSVPACLPSYVTQVAVELCEVVLTASPMDASDSSLLDENLAALQHRDFRLFLDLSTNSCVDTSVESPAEEPLALQDDLCVPEYTGDIYLHLREREAKSRPRPNYLKNHPELSGCMRVVLVDWLAEVADEYKLCAETLQLAVSYLDRFLSYTTAVKRAKLQLVGTVALLLAAKYEEVYPPDMEDFVYITDGTYDQRQLVCMEHMFLKVLAFNLTVPTAYQLLRLFITVQPVRSKTAYLAMYVAELSLLEMETVVAFRPSVVAASAYCLANYTVSRDLWPESLQEFTGYSLEDIAPCLKDLHTIYFSAESRPQQAIREKYKSSKYGSVSLMTPPTALPFP</sequence>
<dbReference type="OrthoDB" id="5590282at2759"/>
<evidence type="ECO:0000259" key="10">
    <source>
        <dbReference type="SMART" id="SM01332"/>
    </source>
</evidence>
<feature type="domain" description="Cyclin-like" evidence="9">
    <location>
        <begin position="188"/>
        <end position="273"/>
    </location>
</feature>
<evidence type="ECO:0000259" key="9">
    <source>
        <dbReference type="SMART" id="SM00385"/>
    </source>
</evidence>
<evidence type="ECO:0000313" key="11">
    <source>
        <dbReference type="EMBL" id="KAJ3589727.1"/>
    </source>
</evidence>
<dbReference type="Proteomes" id="UP001148018">
    <property type="component" value="Unassembled WGS sequence"/>
</dbReference>
<dbReference type="InterPro" id="IPR036915">
    <property type="entry name" value="Cyclin-like_sf"/>
</dbReference>
<evidence type="ECO:0000256" key="3">
    <source>
        <dbReference type="ARBA" id="ARBA00022618"/>
    </source>
</evidence>
<dbReference type="EMBL" id="JANIIK010000115">
    <property type="protein sequence ID" value="KAJ3589727.1"/>
    <property type="molecule type" value="Genomic_DNA"/>
</dbReference>
<accession>A0A9Q0DNE9</accession>
<dbReference type="SUPFAM" id="SSF47954">
    <property type="entry name" value="Cyclin-like"/>
    <property type="match status" value="2"/>
</dbReference>
<comment type="function">
    <text evidence="1">Essential for the control of the cell cycle at the G2/M (mitosis) transition.</text>
</comment>